<gene>
    <name evidence="1" type="ORF">HYH03_013489</name>
</gene>
<name>A0A835XYB9_9CHLO</name>
<dbReference type="Proteomes" id="UP000612055">
    <property type="component" value="Unassembled WGS sequence"/>
</dbReference>
<dbReference type="EMBL" id="JAEHOE010000090">
    <property type="protein sequence ID" value="KAG2487909.1"/>
    <property type="molecule type" value="Genomic_DNA"/>
</dbReference>
<protein>
    <submittedName>
        <fullName evidence="1">Uncharacterized protein</fullName>
    </submittedName>
</protein>
<evidence type="ECO:0000313" key="1">
    <source>
        <dbReference type="EMBL" id="KAG2487909.1"/>
    </source>
</evidence>
<reference evidence="1" key="1">
    <citation type="journal article" date="2020" name="bioRxiv">
        <title>Comparative genomics of Chlamydomonas.</title>
        <authorList>
            <person name="Craig R.J."/>
            <person name="Hasan A.R."/>
            <person name="Ness R.W."/>
            <person name="Keightley P.D."/>
        </authorList>
    </citation>
    <scope>NUCLEOTIDE SEQUENCE</scope>
    <source>
        <strain evidence="1">CCAP 11/70</strain>
    </source>
</reference>
<comment type="caution">
    <text evidence="1">The sequence shown here is derived from an EMBL/GenBank/DDBJ whole genome shotgun (WGS) entry which is preliminary data.</text>
</comment>
<sequence>MAYWCTDLGFTCQQGSSAAYANDYTCVCPPEKDNFGSYCAPKPPTPDPCGVTGNWTWDPQFFADTGDSANAWYCKCNVNYYERTNGLSPVNNRRYTTPCVSYCEYLAFLWNGDYASNICPRGERCVNGSEEFVYTCVPDS</sequence>
<accession>A0A835XYB9</accession>
<organism evidence="1 2">
    <name type="scientific">Edaphochlamys debaryana</name>
    <dbReference type="NCBI Taxonomy" id="47281"/>
    <lineage>
        <taxon>Eukaryota</taxon>
        <taxon>Viridiplantae</taxon>
        <taxon>Chlorophyta</taxon>
        <taxon>core chlorophytes</taxon>
        <taxon>Chlorophyceae</taxon>
        <taxon>CS clade</taxon>
        <taxon>Chlamydomonadales</taxon>
        <taxon>Chlamydomonadales incertae sedis</taxon>
        <taxon>Edaphochlamys</taxon>
    </lineage>
</organism>
<evidence type="ECO:0000313" key="2">
    <source>
        <dbReference type="Proteomes" id="UP000612055"/>
    </source>
</evidence>
<keyword evidence="2" id="KW-1185">Reference proteome</keyword>
<proteinExistence type="predicted"/>
<dbReference type="AlphaFoldDB" id="A0A835XYB9"/>